<feature type="region of interest" description="Disordered" evidence="1">
    <location>
        <begin position="41"/>
        <end position="85"/>
    </location>
</feature>
<gene>
    <name evidence="3" type="ORF">Ciccas_013476</name>
</gene>
<evidence type="ECO:0008006" key="5">
    <source>
        <dbReference type="Google" id="ProtNLM"/>
    </source>
</evidence>
<feature type="signal peptide" evidence="2">
    <location>
        <begin position="1"/>
        <end position="18"/>
    </location>
</feature>
<sequence>MLSLISFMFLSVYVMVKALTRNALCLALMLRIRQLLPWHKPTAPTEPQHQQHPDLDDLPSMTQQQREQQQREQQLARLDAQGERERECMCRSIHRFCVSLSTHW</sequence>
<protein>
    <recommendedName>
        <fullName evidence="5">Secreted protein</fullName>
    </recommendedName>
</protein>
<reference evidence="3 4" key="1">
    <citation type="submission" date="2024-11" db="EMBL/GenBank/DDBJ databases">
        <title>Adaptive evolution of stress response genes in parasites aligns with host niche diversity.</title>
        <authorList>
            <person name="Hahn C."/>
            <person name="Resl P."/>
        </authorList>
    </citation>
    <scope>NUCLEOTIDE SEQUENCE [LARGE SCALE GENOMIC DNA]</scope>
    <source>
        <strain evidence="3">EGGRZ-B1_66</strain>
        <tissue evidence="3">Body</tissue>
    </source>
</reference>
<evidence type="ECO:0000313" key="4">
    <source>
        <dbReference type="Proteomes" id="UP001626550"/>
    </source>
</evidence>
<evidence type="ECO:0000256" key="2">
    <source>
        <dbReference type="SAM" id="SignalP"/>
    </source>
</evidence>
<comment type="caution">
    <text evidence="3">The sequence shown here is derived from an EMBL/GenBank/DDBJ whole genome shotgun (WGS) entry which is preliminary data.</text>
</comment>
<organism evidence="3 4">
    <name type="scientific">Cichlidogyrus casuarinus</name>
    <dbReference type="NCBI Taxonomy" id="1844966"/>
    <lineage>
        <taxon>Eukaryota</taxon>
        <taxon>Metazoa</taxon>
        <taxon>Spiralia</taxon>
        <taxon>Lophotrochozoa</taxon>
        <taxon>Platyhelminthes</taxon>
        <taxon>Monogenea</taxon>
        <taxon>Monopisthocotylea</taxon>
        <taxon>Dactylogyridea</taxon>
        <taxon>Ancyrocephalidae</taxon>
        <taxon>Cichlidogyrus</taxon>
    </lineage>
</organism>
<keyword evidence="4" id="KW-1185">Reference proteome</keyword>
<keyword evidence="2" id="KW-0732">Signal</keyword>
<feature type="chain" id="PRO_5044843572" description="Secreted protein" evidence="2">
    <location>
        <begin position="19"/>
        <end position="104"/>
    </location>
</feature>
<evidence type="ECO:0000313" key="3">
    <source>
        <dbReference type="EMBL" id="KAL3307999.1"/>
    </source>
</evidence>
<evidence type="ECO:0000256" key="1">
    <source>
        <dbReference type="SAM" id="MobiDB-lite"/>
    </source>
</evidence>
<feature type="non-terminal residue" evidence="3">
    <location>
        <position position="104"/>
    </location>
</feature>
<dbReference type="EMBL" id="JBJKFK010006063">
    <property type="protein sequence ID" value="KAL3307999.1"/>
    <property type="molecule type" value="Genomic_DNA"/>
</dbReference>
<accession>A0ABD2PL03</accession>
<dbReference type="Proteomes" id="UP001626550">
    <property type="component" value="Unassembled WGS sequence"/>
</dbReference>
<proteinExistence type="predicted"/>
<feature type="compositionally biased region" description="Low complexity" evidence="1">
    <location>
        <begin position="63"/>
        <end position="73"/>
    </location>
</feature>
<dbReference type="AlphaFoldDB" id="A0ABD2PL03"/>
<name>A0ABD2PL03_9PLAT</name>